<name>A0A2P5DEX3_PARAD</name>
<feature type="non-terminal residue" evidence="1">
    <location>
        <position position="1"/>
    </location>
</feature>
<keyword evidence="2" id="KW-1185">Reference proteome</keyword>
<accession>A0A2P5DEX3</accession>
<dbReference type="AlphaFoldDB" id="A0A2P5DEX3"/>
<dbReference type="OrthoDB" id="1746852at2759"/>
<evidence type="ECO:0000313" key="2">
    <source>
        <dbReference type="Proteomes" id="UP000237105"/>
    </source>
</evidence>
<dbReference type="EMBL" id="JXTB01000042">
    <property type="protein sequence ID" value="PON71845.1"/>
    <property type="molecule type" value="Genomic_DNA"/>
</dbReference>
<gene>
    <name evidence="1" type="ORF">PanWU01x14_070320</name>
</gene>
<comment type="caution">
    <text evidence="1">The sequence shown here is derived from an EMBL/GenBank/DDBJ whole genome shotgun (WGS) entry which is preliminary data.</text>
</comment>
<reference evidence="2" key="1">
    <citation type="submission" date="2016-06" db="EMBL/GenBank/DDBJ databases">
        <title>Parallel loss of symbiosis genes in relatives of nitrogen-fixing non-legume Parasponia.</title>
        <authorList>
            <person name="Van Velzen R."/>
            <person name="Holmer R."/>
            <person name="Bu F."/>
            <person name="Rutten L."/>
            <person name="Van Zeijl A."/>
            <person name="Liu W."/>
            <person name="Santuari L."/>
            <person name="Cao Q."/>
            <person name="Sharma T."/>
            <person name="Shen D."/>
            <person name="Roswanjaya Y."/>
            <person name="Wardhani T."/>
            <person name="Kalhor M.S."/>
            <person name="Jansen J."/>
            <person name="Van den Hoogen J."/>
            <person name="Gungor B."/>
            <person name="Hartog M."/>
            <person name="Hontelez J."/>
            <person name="Verver J."/>
            <person name="Yang W.-C."/>
            <person name="Schijlen E."/>
            <person name="Repin R."/>
            <person name="Schilthuizen M."/>
            <person name="Schranz E."/>
            <person name="Heidstra R."/>
            <person name="Miyata K."/>
            <person name="Fedorova E."/>
            <person name="Kohlen W."/>
            <person name="Bisseling T."/>
            <person name="Smit S."/>
            <person name="Geurts R."/>
        </authorList>
    </citation>
    <scope>NUCLEOTIDE SEQUENCE [LARGE SCALE GENOMIC DNA]</scope>
    <source>
        <strain evidence="2">cv. WU1-14</strain>
    </source>
</reference>
<dbReference type="Proteomes" id="UP000237105">
    <property type="component" value="Unassembled WGS sequence"/>
</dbReference>
<protein>
    <submittedName>
        <fullName evidence="1">Uncharacterized protein</fullName>
    </submittedName>
</protein>
<organism evidence="1 2">
    <name type="scientific">Parasponia andersonii</name>
    <name type="common">Sponia andersonii</name>
    <dbReference type="NCBI Taxonomy" id="3476"/>
    <lineage>
        <taxon>Eukaryota</taxon>
        <taxon>Viridiplantae</taxon>
        <taxon>Streptophyta</taxon>
        <taxon>Embryophyta</taxon>
        <taxon>Tracheophyta</taxon>
        <taxon>Spermatophyta</taxon>
        <taxon>Magnoliopsida</taxon>
        <taxon>eudicotyledons</taxon>
        <taxon>Gunneridae</taxon>
        <taxon>Pentapetalae</taxon>
        <taxon>rosids</taxon>
        <taxon>fabids</taxon>
        <taxon>Rosales</taxon>
        <taxon>Cannabaceae</taxon>
        <taxon>Parasponia</taxon>
    </lineage>
</organism>
<sequence>CPSAFNALLRRLILKELRAVTSIYHLAMKFPTQQGVGEVCGNQYDTRTCYNNSLKLAVKDATPRTMMV</sequence>
<proteinExistence type="predicted"/>
<evidence type="ECO:0000313" key="1">
    <source>
        <dbReference type="EMBL" id="PON71845.1"/>
    </source>
</evidence>